<evidence type="ECO:0000313" key="1">
    <source>
        <dbReference type="EMBL" id="BCT93537.1"/>
    </source>
</evidence>
<gene>
    <name evidence="1" type="ORF">LYSCAS_25610</name>
</gene>
<name>A0ABM7Q7Z3_9GAMM</name>
<evidence type="ECO:0000313" key="2">
    <source>
        <dbReference type="Proteomes" id="UP000681317"/>
    </source>
</evidence>
<keyword evidence="2" id="KW-1185">Reference proteome</keyword>
<sequence>MARPSPAALDVMEHIAEAMDMLTVLLASMDHMDEHAVAEEIARARAELLKARATGAEVVLELLNLSEQRELMQGEIDQFRDRTH</sequence>
<dbReference type="Proteomes" id="UP000681317">
    <property type="component" value="Chromosome"/>
</dbReference>
<protein>
    <submittedName>
        <fullName evidence="1">Uncharacterized protein</fullName>
    </submittedName>
</protein>
<dbReference type="EMBL" id="AP024545">
    <property type="protein sequence ID" value="BCT93537.1"/>
    <property type="molecule type" value="Genomic_DNA"/>
</dbReference>
<organism evidence="1 2">
    <name type="scientific">Noviluteimonas caseinilytica</name>
    <dbReference type="NCBI Taxonomy" id="2675101"/>
    <lineage>
        <taxon>Bacteria</taxon>
        <taxon>Pseudomonadati</taxon>
        <taxon>Pseudomonadota</taxon>
        <taxon>Gammaproteobacteria</taxon>
        <taxon>Lysobacterales</taxon>
        <taxon>Lysobacteraceae</taxon>
        <taxon>Noviluteimonas</taxon>
    </lineage>
</organism>
<dbReference type="RefSeq" id="WP_213434448.1">
    <property type="nucleotide sequence ID" value="NZ_AP024545.1"/>
</dbReference>
<proteinExistence type="predicted"/>
<accession>A0ABM7Q7Z3</accession>
<reference evidence="1 2" key="1">
    <citation type="submission" date="2021-03" db="EMBL/GenBank/DDBJ databases">
        <title>Complete Genome Sequences of Two Lysobacter Strains Isolated from Sea Water (Lysobacter caseinilyticus) and Soil (Lysobacter helvus) in South Korea.</title>
        <authorList>
            <person name="Watanabe Y."/>
            <person name="Arakawa K."/>
        </authorList>
    </citation>
    <scope>NUCLEOTIDE SEQUENCE [LARGE SCALE GENOMIC DNA]</scope>
    <source>
        <strain evidence="1 2">KVB24</strain>
    </source>
</reference>